<dbReference type="InterPro" id="IPR011009">
    <property type="entry name" value="Kinase-like_dom_sf"/>
</dbReference>
<feature type="compositionally biased region" description="Low complexity" evidence="13">
    <location>
        <begin position="92"/>
        <end position="108"/>
    </location>
</feature>
<dbReference type="AlphaFoldDB" id="A0A0E0EQX2"/>
<feature type="region of interest" description="Disordered" evidence="13">
    <location>
        <begin position="83"/>
        <end position="108"/>
    </location>
</feature>
<evidence type="ECO:0000256" key="8">
    <source>
        <dbReference type="ARBA" id="ARBA00022840"/>
    </source>
</evidence>
<evidence type="ECO:0000256" key="13">
    <source>
        <dbReference type="SAM" id="MobiDB-lite"/>
    </source>
</evidence>
<keyword evidence="6" id="KW-0732">Signal</keyword>
<keyword evidence="9" id="KW-1133">Transmembrane helix</keyword>
<dbReference type="SMART" id="SM00220">
    <property type="entry name" value="S_TKc"/>
    <property type="match status" value="1"/>
</dbReference>
<proteinExistence type="inferred from homology"/>
<sequence length="254" mass="28552">METERAMFLLNGPPHDPEFDPYCVICQKMYKIIIGLGSALRYLHQEWEQCVVHGDIKPSNIILDSSYNTKPGDFGLARLVDHGAKSRTKPKSCSGPPGTSTRSSPSTESDVYSFGVVLLEIVSGRRPVEEPDDSDELFVLSRWVWDLYSKNAVVEAVDERLGCSDDGDGELQMERVLAVGLWCAHPDRSEHRPWRRLCTPCSRRRQGCRLFGRRCTRVCHFLPWESMGSAISQLAPPAPMLALLLPVALFFQSQ</sequence>
<comment type="similarity">
    <text evidence="2">In the N-terminal section; belongs to the leguminous lectin family.</text>
</comment>
<accession>A0A0E0EQX2</accession>
<evidence type="ECO:0000313" key="16">
    <source>
        <dbReference type="Proteomes" id="UP000008021"/>
    </source>
</evidence>
<evidence type="ECO:0000256" key="11">
    <source>
        <dbReference type="ARBA" id="ARBA00023170"/>
    </source>
</evidence>
<evidence type="ECO:0000256" key="4">
    <source>
        <dbReference type="ARBA" id="ARBA00022475"/>
    </source>
</evidence>
<dbReference type="Gene3D" id="1.10.510.10">
    <property type="entry name" value="Transferase(Phosphotransferase) domain 1"/>
    <property type="match status" value="1"/>
</dbReference>
<evidence type="ECO:0000256" key="3">
    <source>
        <dbReference type="ARBA" id="ARBA00010217"/>
    </source>
</evidence>
<dbReference type="GO" id="GO:0002229">
    <property type="term" value="P:defense response to oomycetes"/>
    <property type="evidence" value="ECO:0007669"/>
    <property type="project" value="UniProtKB-ARBA"/>
</dbReference>
<dbReference type="Gramene" id="OMERI09G04820.1">
    <property type="protein sequence ID" value="OMERI09G04820.1"/>
    <property type="gene ID" value="OMERI09G04820"/>
</dbReference>
<name>A0A0E0EQX2_9ORYZ</name>
<keyword evidence="4" id="KW-1003">Cell membrane</keyword>
<dbReference type="PROSITE" id="PS00108">
    <property type="entry name" value="PROTEIN_KINASE_ST"/>
    <property type="match status" value="1"/>
</dbReference>
<comment type="subcellular location">
    <subcellularLocation>
        <location evidence="1">Cell membrane</location>
        <topology evidence="1">Single-pass type I membrane protein</topology>
    </subcellularLocation>
</comment>
<evidence type="ECO:0000256" key="5">
    <source>
        <dbReference type="ARBA" id="ARBA00022692"/>
    </source>
</evidence>
<keyword evidence="8" id="KW-0067">ATP-binding</keyword>
<comment type="similarity">
    <text evidence="3">In the C-terminal section; belongs to the protein kinase superfamily. Ser/Thr protein kinase family.</text>
</comment>
<dbReference type="FunFam" id="1.10.510.10:FF:000240">
    <property type="entry name" value="Lectin-domain containing receptor kinase A4.3"/>
    <property type="match status" value="1"/>
</dbReference>
<dbReference type="PANTHER" id="PTHR27007">
    <property type="match status" value="1"/>
</dbReference>
<dbReference type="InterPro" id="IPR000719">
    <property type="entry name" value="Prot_kinase_dom"/>
</dbReference>
<evidence type="ECO:0000256" key="1">
    <source>
        <dbReference type="ARBA" id="ARBA00004251"/>
    </source>
</evidence>
<evidence type="ECO:0000313" key="15">
    <source>
        <dbReference type="EnsemblPlants" id="OMERI09G04820.1"/>
    </source>
</evidence>
<evidence type="ECO:0000256" key="7">
    <source>
        <dbReference type="ARBA" id="ARBA00022741"/>
    </source>
</evidence>
<keyword evidence="10" id="KW-0472">Membrane</keyword>
<dbReference type="GO" id="GO:0005524">
    <property type="term" value="F:ATP binding"/>
    <property type="evidence" value="ECO:0007669"/>
    <property type="project" value="UniProtKB-KW"/>
</dbReference>
<dbReference type="PROSITE" id="PS50011">
    <property type="entry name" value="PROTEIN_KINASE_DOM"/>
    <property type="match status" value="1"/>
</dbReference>
<protein>
    <recommendedName>
        <fullName evidence="14">Protein kinase domain-containing protein</fullName>
    </recommendedName>
</protein>
<dbReference type="InterPro" id="IPR008271">
    <property type="entry name" value="Ser/Thr_kinase_AS"/>
</dbReference>
<evidence type="ECO:0000256" key="2">
    <source>
        <dbReference type="ARBA" id="ARBA00008536"/>
    </source>
</evidence>
<dbReference type="SUPFAM" id="SSF56112">
    <property type="entry name" value="Protein kinase-like (PK-like)"/>
    <property type="match status" value="1"/>
</dbReference>
<dbReference type="GO" id="GO:0004672">
    <property type="term" value="F:protein kinase activity"/>
    <property type="evidence" value="ECO:0007669"/>
    <property type="project" value="InterPro"/>
</dbReference>
<dbReference type="eggNOG" id="ENOG502QTX3">
    <property type="taxonomic scope" value="Eukaryota"/>
</dbReference>
<keyword evidence="16" id="KW-1185">Reference proteome</keyword>
<evidence type="ECO:0000256" key="12">
    <source>
        <dbReference type="ARBA" id="ARBA00023180"/>
    </source>
</evidence>
<keyword evidence="5" id="KW-0812">Transmembrane</keyword>
<keyword evidence="7" id="KW-0547">Nucleotide-binding</keyword>
<evidence type="ECO:0000256" key="6">
    <source>
        <dbReference type="ARBA" id="ARBA00022729"/>
    </source>
</evidence>
<keyword evidence="12" id="KW-0325">Glycoprotein</keyword>
<reference evidence="15" key="2">
    <citation type="submission" date="2018-05" db="EMBL/GenBank/DDBJ databases">
        <title>OmerRS3 (Oryza meridionalis Reference Sequence Version 3).</title>
        <authorList>
            <person name="Zhang J."/>
            <person name="Kudrna D."/>
            <person name="Lee S."/>
            <person name="Talag J."/>
            <person name="Welchert J."/>
            <person name="Wing R.A."/>
        </authorList>
    </citation>
    <scope>NUCLEOTIDE SEQUENCE [LARGE SCALE GENOMIC DNA]</scope>
    <source>
        <strain evidence="15">cv. OR44</strain>
    </source>
</reference>
<feature type="domain" description="Protein kinase" evidence="14">
    <location>
        <begin position="1"/>
        <end position="188"/>
    </location>
</feature>
<evidence type="ECO:0000256" key="9">
    <source>
        <dbReference type="ARBA" id="ARBA00022989"/>
    </source>
</evidence>
<dbReference type="GO" id="GO:0005886">
    <property type="term" value="C:plasma membrane"/>
    <property type="evidence" value="ECO:0007669"/>
    <property type="project" value="UniProtKB-SubCell"/>
</dbReference>
<dbReference type="Pfam" id="PF00069">
    <property type="entry name" value="Pkinase"/>
    <property type="match status" value="1"/>
</dbReference>
<keyword evidence="11" id="KW-0675">Receptor</keyword>
<dbReference type="STRING" id="40149.A0A0E0EQX2"/>
<evidence type="ECO:0000256" key="10">
    <source>
        <dbReference type="ARBA" id="ARBA00023136"/>
    </source>
</evidence>
<dbReference type="EnsemblPlants" id="OMERI09G04820.1">
    <property type="protein sequence ID" value="OMERI09G04820.1"/>
    <property type="gene ID" value="OMERI09G04820"/>
</dbReference>
<evidence type="ECO:0000259" key="14">
    <source>
        <dbReference type="PROSITE" id="PS50011"/>
    </source>
</evidence>
<dbReference type="Proteomes" id="UP000008021">
    <property type="component" value="Chromosome 9"/>
</dbReference>
<dbReference type="HOGENOM" id="CLU_1095747_0_0_1"/>
<dbReference type="InterPro" id="IPR050528">
    <property type="entry name" value="L-type_Lectin-RKs"/>
</dbReference>
<reference evidence="15" key="1">
    <citation type="submission" date="2015-04" db="UniProtKB">
        <authorList>
            <consortium name="EnsemblPlants"/>
        </authorList>
    </citation>
    <scope>IDENTIFICATION</scope>
</reference>
<organism evidence="15">
    <name type="scientific">Oryza meridionalis</name>
    <dbReference type="NCBI Taxonomy" id="40149"/>
    <lineage>
        <taxon>Eukaryota</taxon>
        <taxon>Viridiplantae</taxon>
        <taxon>Streptophyta</taxon>
        <taxon>Embryophyta</taxon>
        <taxon>Tracheophyta</taxon>
        <taxon>Spermatophyta</taxon>
        <taxon>Magnoliopsida</taxon>
        <taxon>Liliopsida</taxon>
        <taxon>Poales</taxon>
        <taxon>Poaceae</taxon>
        <taxon>BOP clade</taxon>
        <taxon>Oryzoideae</taxon>
        <taxon>Oryzeae</taxon>
        <taxon>Oryzinae</taxon>
        <taxon>Oryza</taxon>
    </lineage>
</organism>